<keyword evidence="2" id="KW-1133">Transmembrane helix</keyword>
<evidence type="ECO:0000313" key="3">
    <source>
        <dbReference type="EMBL" id="RKN51439.1"/>
    </source>
</evidence>
<keyword evidence="2" id="KW-0472">Membrane</keyword>
<dbReference type="EMBL" id="RBAN01000007">
    <property type="protein sequence ID" value="RKN51439.1"/>
    <property type="molecule type" value="Genomic_DNA"/>
</dbReference>
<dbReference type="RefSeq" id="WP_120782866.1">
    <property type="nucleotide sequence ID" value="NZ_JBHLUP010000009.1"/>
</dbReference>
<dbReference type="OrthoDB" id="3404896at2"/>
<gene>
    <name evidence="3" type="ORF">D7193_29185</name>
</gene>
<feature type="region of interest" description="Disordered" evidence="1">
    <location>
        <begin position="196"/>
        <end position="229"/>
    </location>
</feature>
<evidence type="ECO:0000256" key="2">
    <source>
        <dbReference type="SAM" id="Phobius"/>
    </source>
</evidence>
<accession>A0A3A9ZT74</accession>
<organism evidence="3 4">
    <name type="scientific">Micromonospora costi</name>
    <dbReference type="NCBI Taxonomy" id="1530042"/>
    <lineage>
        <taxon>Bacteria</taxon>
        <taxon>Bacillati</taxon>
        <taxon>Actinomycetota</taxon>
        <taxon>Actinomycetes</taxon>
        <taxon>Micromonosporales</taxon>
        <taxon>Micromonosporaceae</taxon>
        <taxon>Micromonospora</taxon>
    </lineage>
</organism>
<comment type="caution">
    <text evidence="3">The sequence shown here is derived from an EMBL/GenBank/DDBJ whole genome shotgun (WGS) entry which is preliminary data.</text>
</comment>
<proteinExistence type="predicted"/>
<sequence>MTVGRFREVDHDLLADFVGGALDGTPEEADVARLVAEDDAWAEAYARLAPAVAAVEADLARWGEPSAEIPPAVADRITAALAALPPLDGGVTGPVPAGAVDPSSAETADGAESPDRPDADAAGSGTPRLPAQGGPGRRRPGDGVPRSEPGAPTGPGRRRRRVTRIAGPVALAAVSVAAVGLGVNYLVGGRHNGESTTAMDRPVNAPEAAGAAGPVRTVGPPAHSGTNYTPQSLAVTTMADRNDSAAPAAGDGVDTQDSRLPAPGGRDRLARLTDRAALTTCLDEIATEHHAGPLVVELVDYAAFQGEQALVIRFTDGTGARWAWVSGPECGVPGSGADTRYRTRVG</sequence>
<feature type="compositionally biased region" description="Low complexity" evidence="1">
    <location>
        <begin position="92"/>
        <end position="102"/>
    </location>
</feature>
<dbReference type="AlphaFoldDB" id="A0A3A9ZT74"/>
<evidence type="ECO:0000256" key="1">
    <source>
        <dbReference type="SAM" id="MobiDB-lite"/>
    </source>
</evidence>
<reference evidence="3 4" key="1">
    <citation type="journal article" date="2015" name="Int. J. Syst. Evol. Microbiol.">
        <title>Micromonospora costi sp. nov., isolated from a leaf of Costus speciosus.</title>
        <authorList>
            <person name="Thawai C."/>
        </authorList>
    </citation>
    <scope>NUCLEOTIDE SEQUENCE [LARGE SCALE GENOMIC DNA]</scope>
    <source>
        <strain evidence="3 4">CS1-12</strain>
    </source>
</reference>
<name>A0A3A9ZT74_9ACTN</name>
<dbReference type="Proteomes" id="UP000279968">
    <property type="component" value="Unassembled WGS sequence"/>
</dbReference>
<evidence type="ECO:0000313" key="4">
    <source>
        <dbReference type="Proteomes" id="UP000279968"/>
    </source>
</evidence>
<feature type="region of interest" description="Disordered" evidence="1">
    <location>
        <begin position="92"/>
        <end position="161"/>
    </location>
</feature>
<feature type="compositionally biased region" description="Low complexity" evidence="1">
    <location>
        <begin position="142"/>
        <end position="155"/>
    </location>
</feature>
<keyword evidence="2" id="KW-0812">Transmembrane</keyword>
<protein>
    <submittedName>
        <fullName evidence="3">Uncharacterized protein</fullName>
    </submittedName>
</protein>
<feature type="transmembrane region" description="Helical" evidence="2">
    <location>
        <begin position="165"/>
        <end position="187"/>
    </location>
</feature>
<keyword evidence="4" id="KW-1185">Reference proteome</keyword>
<feature type="region of interest" description="Disordered" evidence="1">
    <location>
        <begin position="243"/>
        <end position="266"/>
    </location>
</feature>